<dbReference type="GeneID" id="68117951"/>
<feature type="region of interest" description="Disordered" evidence="1">
    <location>
        <begin position="282"/>
        <end position="338"/>
    </location>
</feature>
<proteinExistence type="predicted"/>
<dbReference type="VEuPathDB" id="AmoebaDB:NfTy_014340"/>
<gene>
    <name evidence="2" type="ORF">FDP41_010736</name>
</gene>
<protein>
    <submittedName>
        <fullName evidence="2">Uncharacterized protein</fullName>
    </submittedName>
</protein>
<feature type="compositionally biased region" description="Polar residues" evidence="1">
    <location>
        <begin position="164"/>
        <end position="195"/>
    </location>
</feature>
<evidence type="ECO:0000256" key="1">
    <source>
        <dbReference type="SAM" id="MobiDB-lite"/>
    </source>
</evidence>
<organism evidence="2 3">
    <name type="scientific">Naegleria fowleri</name>
    <name type="common">Brain eating amoeba</name>
    <dbReference type="NCBI Taxonomy" id="5763"/>
    <lineage>
        <taxon>Eukaryota</taxon>
        <taxon>Discoba</taxon>
        <taxon>Heterolobosea</taxon>
        <taxon>Tetramitia</taxon>
        <taxon>Eutetramitia</taxon>
        <taxon>Vahlkampfiidae</taxon>
        <taxon>Naegleria</taxon>
    </lineage>
</organism>
<comment type="caution">
    <text evidence="2">The sequence shown here is derived from an EMBL/GenBank/DDBJ whole genome shotgun (WGS) entry which is preliminary data.</text>
</comment>
<feature type="compositionally biased region" description="Low complexity" evidence="1">
    <location>
        <begin position="205"/>
        <end position="222"/>
    </location>
</feature>
<feature type="compositionally biased region" description="Low complexity" evidence="1">
    <location>
        <begin position="1"/>
        <end position="59"/>
    </location>
</feature>
<feature type="compositionally biased region" description="Polar residues" evidence="1">
    <location>
        <begin position="282"/>
        <end position="300"/>
    </location>
</feature>
<dbReference type="VEuPathDB" id="AmoebaDB:NF0106320"/>
<dbReference type="AlphaFoldDB" id="A0A6A5BZU5"/>
<name>A0A6A5BZU5_NAEFO</name>
<feature type="region of interest" description="Disordered" evidence="1">
    <location>
        <begin position="246"/>
        <end position="269"/>
    </location>
</feature>
<dbReference type="OrthoDB" id="10425522at2759"/>
<sequence length="408" mass="43567">MNRQTSSTENSSSSGGGLFSSIKSMVSDLTSSSPQPSQQQPTSQVKRPSSSSSSGTSSSNNLFPSLSVLQSNLPQEIQRVKSVLQGSNVSLSQMEQGERALDDLISVLSSQLAELCELRKENSQKLIHRLKQTNVSSNTHTTSSSTTTNQYVPPSVSQQQSPQTASKVPNNTQPPTSKAPQNTNKSTTTPQSPQQGFGALASRGQKPTNSTSTTKSQPSSTNNAPGKVDSIDSILVWQENEVPVQPLVMGSGTPPPTNTGRNTPPTAQLLDPLEMTFDSTTLSQPSVQAPSTPLSDSTNYHAPPGLDSLLQPPSVSDILGGDSLQDNSKKQPSENDFNLDQILGTSKKQEPVGEMLDFSNEGQKIFQSNQILSMFDKQESQDHVVGATIDVEVQDDTGKSNPSDDFDF</sequence>
<reference evidence="2 3" key="1">
    <citation type="journal article" date="2019" name="Sci. Rep.">
        <title>Nanopore sequencing improves the draft genome of the human pathogenic amoeba Naegleria fowleri.</title>
        <authorList>
            <person name="Liechti N."/>
            <person name="Schurch N."/>
            <person name="Bruggmann R."/>
            <person name="Wittwer M."/>
        </authorList>
    </citation>
    <scope>NUCLEOTIDE SEQUENCE [LARGE SCALE GENOMIC DNA]</scope>
    <source>
        <strain evidence="2 3">ATCC 30894</strain>
    </source>
</reference>
<dbReference type="EMBL" id="VFQX01000007">
    <property type="protein sequence ID" value="KAF0982757.1"/>
    <property type="molecule type" value="Genomic_DNA"/>
</dbReference>
<feature type="region of interest" description="Disordered" evidence="1">
    <location>
        <begin position="129"/>
        <end position="228"/>
    </location>
</feature>
<evidence type="ECO:0000313" key="2">
    <source>
        <dbReference type="EMBL" id="KAF0982757.1"/>
    </source>
</evidence>
<feature type="compositionally biased region" description="Low complexity" evidence="1">
    <location>
        <begin position="133"/>
        <end position="163"/>
    </location>
</feature>
<evidence type="ECO:0000313" key="3">
    <source>
        <dbReference type="Proteomes" id="UP000444721"/>
    </source>
</evidence>
<dbReference type="RefSeq" id="XP_044567470.1">
    <property type="nucleotide sequence ID" value="XM_044701066.1"/>
</dbReference>
<dbReference type="Proteomes" id="UP000444721">
    <property type="component" value="Unassembled WGS sequence"/>
</dbReference>
<keyword evidence="3" id="KW-1185">Reference proteome</keyword>
<dbReference type="VEuPathDB" id="AmoebaDB:FDP41_010736"/>
<feature type="region of interest" description="Disordered" evidence="1">
    <location>
        <begin position="1"/>
        <end position="64"/>
    </location>
</feature>
<accession>A0A6A5BZU5</accession>